<dbReference type="SUPFAM" id="SSF53335">
    <property type="entry name" value="S-adenosyl-L-methionine-dependent methyltransferases"/>
    <property type="match status" value="1"/>
</dbReference>
<dbReference type="InterPro" id="IPR029063">
    <property type="entry name" value="SAM-dependent_MTases_sf"/>
</dbReference>
<dbReference type="RefSeq" id="WP_072750980.1">
    <property type="nucleotide sequence ID" value="NZ_FOAW01000003.1"/>
</dbReference>
<accession>A0A1H7JS06</accession>
<dbReference type="InterPro" id="IPR048711">
    <property type="entry name" value="WHD_Rv2258c"/>
</dbReference>
<evidence type="ECO:0000259" key="2">
    <source>
        <dbReference type="Pfam" id="PF21320"/>
    </source>
</evidence>
<dbReference type="CDD" id="cd02440">
    <property type="entry name" value="AdoMet_MTases"/>
    <property type="match status" value="1"/>
</dbReference>
<dbReference type="EMBL" id="FOAW01000003">
    <property type="protein sequence ID" value="SEK77461.1"/>
    <property type="molecule type" value="Genomic_DNA"/>
</dbReference>
<dbReference type="Pfam" id="PF13649">
    <property type="entry name" value="Methyltransf_25"/>
    <property type="match status" value="1"/>
</dbReference>
<feature type="domain" description="S-adenosylmethionine-dependent methyltransferase Rv2258c-like winged HTH" evidence="2">
    <location>
        <begin position="28"/>
        <end position="98"/>
    </location>
</feature>
<dbReference type="OrthoDB" id="9801363at2"/>
<reference evidence="4" key="1">
    <citation type="submission" date="2016-10" db="EMBL/GenBank/DDBJ databases">
        <authorList>
            <person name="Varghese N."/>
            <person name="Submissions S."/>
        </authorList>
    </citation>
    <scope>NUCLEOTIDE SEQUENCE [LARGE SCALE GENOMIC DNA]</scope>
    <source>
        <strain evidence="4">DSM 44675</strain>
    </source>
</reference>
<feature type="domain" description="Methyltransferase" evidence="1">
    <location>
        <begin position="179"/>
        <end position="274"/>
    </location>
</feature>
<dbReference type="InterPro" id="IPR053173">
    <property type="entry name" value="SAM-binding_MTase"/>
</dbReference>
<dbReference type="InterPro" id="IPR036390">
    <property type="entry name" value="WH_DNA-bd_sf"/>
</dbReference>
<name>A0A1H7JS06_9NOCA</name>
<dbReference type="InterPro" id="IPR041698">
    <property type="entry name" value="Methyltransf_25"/>
</dbReference>
<dbReference type="AlphaFoldDB" id="A0A1H7JS06"/>
<dbReference type="Gene3D" id="3.40.50.150">
    <property type="entry name" value="Vaccinia Virus protein VP39"/>
    <property type="match status" value="1"/>
</dbReference>
<evidence type="ECO:0000313" key="4">
    <source>
        <dbReference type="Proteomes" id="UP000198677"/>
    </source>
</evidence>
<dbReference type="GO" id="GO:0008168">
    <property type="term" value="F:methyltransferase activity"/>
    <property type="evidence" value="ECO:0007669"/>
    <property type="project" value="UniProtKB-KW"/>
</dbReference>
<dbReference type="PANTHER" id="PTHR45128">
    <property type="entry name" value="METHYLTRANSFERASE TYPE 11"/>
    <property type="match status" value="1"/>
</dbReference>
<sequence length="358" mass="38670">MSTTQPVATADALAQRIVEAALGTVDLLSIHLGDRLGWYRSLRVDGPATPEELAVRTDTHPRYAREWLEQQAVTGLIEVDSDEPRRFTLPSAAAEVLTDGSSLAYLAPLARMLCAAAEQMPALLEAYRLGGGVGWAQYGADARESQAEMNRPWYERALPEALRSVPDLDALLREPGTRIADLGCGGGWSTIALARAYPAATVDGFDIDEASVRLASSTSQANPDTAPRVAFHCGDAARLPASTFRCVFAFECVHDMPNPVEVLAAARRSLIPGGRVVIMDEAVADSFDAPGDEIERLMYGFSLLICLPDGMSHRPTAATGTVMRPDTLRGYAFEAGFTGFEILPIDGFGFWRFYQLTA</sequence>
<dbReference type="SUPFAM" id="SSF46785">
    <property type="entry name" value="Winged helix' DNA-binding domain"/>
    <property type="match status" value="1"/>
</dbReference>
<dbReference type="GO" id="GO:0032259">
    <property type="term" value="P:methylation"/>
    <property type="evidence" value="ECO:0007669"/>
    <property type="project" value="UniProtKB-KW"/>
</dbReference>
<evidence type="ECO:0000313" key="3">
    <source>
        <dbReference type="EMBL" id="SEK77461.1"/>
    </source>
</evidence>
<keyword evidence="3" id="KW-0489">Methyltransferase</keyword>
<keyword evidence="4" id="KW-1185">Reference proteome</keyword>
<proteinExistence type="predicted"/>
<dbReference type="Pfam" id="PF21320">
    <property type="entry name" value="WHD_Rv2258c"/>
    <property type="match status" value="1"/>
</dbReference>
<dbReference type="Gene3D" id="1.10.10.10">
    <property type="entry name" value="Winged helix-like DNA-binding domain superfamily/Winged helix DNA-binding domain"/>
    <property type="match status" value="1"/>
</dbReference>
<protein>
    <submittedName>
        <fullName evidence="3">Methyltransferase domain-containing protein</fullName>
    </submittedName>
</protein>
<organism evidence="3 4">
    <name type="scientific">Rhodococcus maanshanensis</name>
    <dbReference type="NCBI Taxonomy" id="183556"/>
    <lineage>
        <taxon>Bacteria</taxon>
        <taxon>Bacillati</taxon>
        <taxon>Actinomycetota</taxon>
        <taxon>Actinomycetes</taxon>
        <taxon>Mycobacteriales</taxon>
        <taxon>Nocardiaceae</taxon>
        <taxon>Rhodococcus</taxon>
    </lineage>
</organism>
<keyword evidence="3" id="KW-0808">Transferase</keyword>
<dbReference type="Proteomes" id="UP000198677">
    <property type="component" value="Unassembled WGS sequence"/>
</dbReference>
<gene>
    <name evidence="3" type="ORF">SAMN05444583_103282</name>
</gene>
<dbReference type="InterPro" id="IPR036388">
    <property type="entry name" value="WH-like_DNA-bd_sf"/>
</dbReference>
<evidence type="ECO:0000259" key="1">
    <source>
        <dbReference type="Pfam" id="PF13649"/>
    </source>
</evidence>